<dbReference type="AlphaFoldDB" id="V6TIA8"/>
<reference evidence="2 3" key="2">
    <citation type="journal article" date="2013" name="Genome Biol. Evol.">
        <title>Genome sequencing of Giardia lamblia genotypes A2 and B isolates (DH and GS) and comparative analysis with the genomes of genotypes A1 and E (WB and Pig).</title>
        <authorList>
            <person name="Adam R.D."/>
            <person name="Dahlstrom E.W."/>
            <person name="Martens C.A."/>
            <person name="Bruno D.P."/>
            <person name="Barbian K.D."/>
            <person name="Ricklefs S.M."/>
            <person name="Hernandez M.M."/>
            <person name="Narla N.P."/>
            <person name="Patel R.B."/>
            <person name="Porcella S.F."/>
            <person name="Nash T.E."/>
        </authorList>
    </citation>
    <scope>NUCLEOTIDE SEQUENCE [LARGE SCALE GENOMIC DNA]</scope>
    <source>
        <strain evidence="2 3">DH</strain>
    </source>
</reference>
<evidence type="ECO:0000313" key="2">
    <source>
        <dbReference type="EMBL" id="ESU38404.1"/>
    </source>
</evidence>
<dbReference type="VEuPathDB" id="GiardiaDB:GL50581_4429"/>
<reference evidence="3" key="1">
    <citation type="submission" date="2012-02" db="EMBL/GenBank/DDBJ databases">
        <title>Genome sequencing of Giardia lamblia Genotypes A2 and B isolates (DH and GS) and comparative analysis with the genomes of Genotypes A1 and E (WB and Pig).</title>
        <authorList>
            <person name="Adam R."/>
            <person name="Dahlstrom E."/>
            <person name="Martens C."/>
            <person name="Bruno D."/>
            <person name="Barbian K."/>
            <person name="Porcella S.F."/>
            <person name="Nash T."/>
        </authorList>
    </citation>
    <scope>NUCLEOTIDE SEQUENCE</scope>
    <source>
        <strain evidence="3">DH</strain>
    </source>
</reference>
<dbReference type="VEuPathDB" id="GiardiaDB:DHA2_150776"/>
<dbReference type="Proteomes" id="UP000018320">
    <property type="component" value="Unassembled WGS sequence"/>
</dbReference>
<feature type="region of interest" description="Disordered" evidence="1">
    <location>
        <begin position="810"/>
        <end position="836"/>
    </location>
</feature>
<evidence type="ECO:0000256" key="1">
    <source>
        <dbReference type="SAM" id="MobiDB-lite"/>
    </source>
</evidence>
<sequence>MYKGPLYLLMNVPELFEQANTPALLGSLFVLLDKASARTSETIVSTCLTRSIKASMHNVLAAWKLAATLSQSLPKCTDSFMLRNAVRLEKLYDDAFIGISREMEVSHAGFFHDPQRASLTKVLVLSYGDFALRMISISGSHQIKSTTFSTLLCLLAWPQRAILSHSGEPSVAELHRGFDTISSVFTLLLRLQQCAHVRTFLRSRAAEIRAACFSIVIAVTYVGSSLNKCRIDNLITVAASLFSFVILALESRAIRYEAGAELLRIFVAFKCMAESRLFEHVELSVLDGYSVISSIGQVLGVSSSAACINFWKDHPVIGNIRFSKFLHNFARTCSLFFALCVKSTLSLPSGLSQYEIPVGEQVSPLRNDVCPVLFYPVAGLIELMISCSKTLLEKLITTPSFNDLAAISTHFLLACTTILEMNFGLFNGLKAALFWPLVQLLTVPADTLTIIKPQLYNCLASLLAESSLTFPIDNRLHNERFHSFTTLVLIMHQDLLDLVSAAKGLVKQTHSHRNLPELAKLLRALCSSGSIRLLAAHATVFQDTGCPLLTDMISVCLRVVSILSHNSREALVVQGEQANGYSTKEYPYVMECVHQQTLLSFESLELYTLLLEGLTHLCLTPINGQLSSALPLTIHFLEIALTDQLLVADHLRRLASCRRLISAALLPATPLMYLYGMQVSSDLRLAYGIADPSEISLESVLTMAGNAPLTEPGLKQHRPGLLPYLPIVSISGDAQPPHSDVNADNDISSDPSLSIGAHSVFATPCVTEDMSVVSSTPALPSATSLATTQLSMQSVRSAVASIDSIVAGTKKQSGEALTSNDAAPAPLILDSSEDDE</sequence>
<name>V6TIA8_GIAIN</name>
<organism evidence="2 3">
    <name type="scientific">Giardia intestinalis</name>
    <name type="common">Giardia lamblia</name>
    <dbReference type="NCBI Taxonomy" id="5741"/>
    <lineage>
        <taxon>Eukaryota</taxon>
        <taxon>Metamonada</taxon>
        <taxon>Diplomonadida</taxon>
        <taxon>Hexamitidae</taxon>
        <taxon>Giardiinae</taxon>
        <taxon>Giardia</taxon>
    </lineage>
</organism>
<accession>V6TIA8</accession>
<gene>
    <name evidence="2" type="ORF">DHA2_150776</name>
</gene>
<dbReference type="VEuPathDB" id="GiardiaDB:QR46_0351"/>
<dbReference type="EMBL" id="AHGT01000013">
    <property type="protein sequence ID" value="ESU38404.1"/>
    <property type="molecule type" value="Genomic_DNA"/>
</dbReference>
<evidence type="ECO:0000313" key="3">
    <source>
        <dbReference type="Proteomes" id="UP000018320"/>
    </source>
</evidence>
<comment type="caution">
    <text evidence="2">The sequence shown here is derived from an EMBL/GenBank/DDBJ whole genome shotgun (WGS) entry which is preliminary data.</text>
</comment>
<dbReference type="VEuPathDB" id="GiardiaDB:GL50803_0014167"/>
<protein>
    <submittedName>
        <fullName evidence="2">Uncharacterized protein</fullName>
    </submittedName>
</protein>
<proteinExistence type="predicted"/>